<keyword evidence="10" id="KW-0234">DNA repair</keyword>
<dbReference type="InterPro" id="IPR001525">
    <property type="entry name" value="C5_MeTfrase"/>
</dbReference>
<dbReference type="InterPro" id="IPR018117">
    <property type="entry name" value="C5_DNA_meth_AS"/>
</dbReference>
<keyword evidence="2 12" id="KW-0489">Methyltransferase</keyword>
<keyword evidence="7" id="KW-0255">Endonuclease</keyword>
<evidence type="ECO:0000256" key="12">
    <source>
        <dbReference type="PROSITE-ProRule" id="PRU01016"/>
    </source>
</evidence>
<keyword evidence="4 12" id="KW-0949">S-adenosyl-L-methionine</keyword>
<dbReference type="InterPro" id="IPR029063">
    <property type="entry name" value="SAM-dependent_MTases_sf"/>
</dbReference>
<dbReference type="AlphaFoldDB" id="A0AB73MLP7"/>
<evidence type="ECO:0000256" key="10">
    <source>
        <dbReference type="ARBA" id="ARBA00023204"/>
    </source>
</evidence>
<dbReference type="Pfam" id="PF03852">
    <property type="entry name" value="Vsr"/>
    <property type="match status" value="1"/>
</dbReference>
<evidence type="ECO:0000256" key="13">
    <source>
        <dbReference type="SAM" id="MobiDB-lite"/>
    </source>
</evidence>
<name>A0AB73MLP7_MYCCH</name>
<dbReference type="GO" id="GO:0044027">
    <property type="term" value="P:negative regulation of gene expression via chromosomal CpG island methylation"/>
    <property type="evidence" value="ECO:0007669"/>
    <property type="project" value="TreeGrafter"/>
</dbReference>
<keyword evidence="6" id="KW-0680">Restriction system</keyword>
<dbReference type="InterPro" id="IPR004603">
    <property type="entry name" value="DNA_mismatch_endonuc_vsr"/>
</dbReference>
<evidence type="ECO:0000256" key="7">
    <source>
        <dbReference type="ARBA" id="ARBA00022759"/>
    </source>
</evidence>
<sequence length="521" mass="57849">MLADRWPDLEVHPDITTADFDVDDVDLLAAGFPCTDISHAGSKAGISGPQSGLVDHVFRLAEVHHPRWILLENVPNLLVLQRASGIRYLTSRLELLGYRWAYRVVDARFTGLPQRRHRVLLLAGRGYADPAAVLFGDDAGVPDEIAHPPSDHRASGFYWTEGRHGVGLVAGAIPTLKGGSTIGLPSAPAIWFPGNSLGRRFLLPGVEDGEALQGLPRGWTRAAVGEGERDQRWKLIGNAVPPAIGRWVAQRLVTAPDRTTAAVWCGDDKAAGQTFDRNAGRWPDAAWGTNRQMWRVAATRWPLQENLLPLTDFVDAHDVKALSHRATTGFLRRLDESRLPVPAPFYADLEEHQSVTRPPLATNKNRWDGGASTRARMSRQAQRDTKPELLLRRHLYALGLRYRLQYRPIRDLRRRLDIVFTSARVAVDVRGCFWHACPLHGTRSGMNADRWSTKLERTAERDANTADLLVAHGWTVVVVWEHDDLAKAARRIATIVAGQGVRTKPARIVYAGGFAGVRTQR</sequence>
<evidence type="ECO:0000256" key="5">
    <source>
        <dbReference type="ARBA" id="ARBA00022722"/>
    </source>
</evidence>
<dbReference type="PANTHER" id="PTHR10629">
    <property type="entry name" value="CYTOSINE-SPECIFIC METHYLTRANSFERASE"/>
    <property type="match status" value="1"/>
</dbReference>
<dbReference type="GO" id="GO:0016787">
    <property type="term" value="F:hydrolase activity"/>
    <property type="evidence" value="ECO:0007669"/>
    <property type="project" value="UniProtKB-KW"/>
</dbReference>
<dbReference type="Pfam" id="PF00145">
    <property type="entry name" value="DNA_methylase"/>
    <property type="match status" value="1"/>
</dbReference>
<dbReference type="PROSITE" id="PS00094">
    <property type="entry name" value="C5_MTASE_1"/>
    <property type="match status" value="1"/>
</dbReference>
<dbReference type="GO" id="GO:0003886">
    <property type="term" value="F:DNA (cytosine-5-)-methyltransferase activity"/>
    <property type="evidence" value="ECO:0007669"/>
    <property type="project" value="UniProtKB-EC"/>
</dbReference>
<keyword evidence="3 12" id="KW-0808">Transferase</keyword>
<dbReference type="SUPFAM" id="SSF52980">
    <property type="entry name" value="Restriction endonuclease-like"/>
    <property type="match status" value="1"/>
</dbReference>
<keyword evidence="9" id="KW-0378">Hydrolase</keyword>
<dbReference type="GO" id="GO:0009307">
    <property type="term" value="P:DNA restriction-modification system"/>
    <property type="evidence" value="ECO:0007669"/>
    <property type="project" value="UniProtKB-KW"/>
</dbReference>
<dbReference type="EMBL" id="MLHW01000001">
    <property type="protein sequence ID" value="OHT55677.1"/>
    <property type="molecule type" value="Genomic_DNA"/>
</dbReference>
<evidence type="ECO:0000256" key="6">
    <source>
        <dbReference type="ARBA" id="ARBA00022747"/>
    </source>
</evidence>
<accession>A0AB73MLP7</accession>
<dbReference type="InterPro" id="IPR011335">
    <property type="entry name" value="Restrct_endonuc-II-like"/>
</dbReference>
<evidence type="ECO:0000256" key="1">
    <source>
        <dbReference type="ARBA" id="ARBA00011975"/>
    </source>
</evidence>
<evidence type="ECO:0000256" key="3">
    <source>
        <dbReference type="ARBA" id="ARBA00022679"/>
    </source>
</evidence>
<evidence type="ECO:0000256" key="4">
    <source>
        <dbReference type="ARBA" id="ARBA00022691"/>
    </source>
</evidence>
<comment type="similarity">
    <text evidence="12">Belongs to the class I-like SAM-binding methyltransferase superfamily. C5-methyltransferase family.</text>
</comment>
<comment type="caution">
    <text evidence="14">The sequence shown here is derived from an EMBL/GenBank/DDBJ whole genome shotgun (WGS) entry which is preliminary data.</text>
</comment>
<dbReference type="NCBIfam" id="TIGR00632">
    <property type="entry name" value="vsr"/>
    <property type="match status" value="1"/>
</dbReference>
<dbReference type="GO" id="GO:0004519">
    <property type="term" value="F:endonuclease activity"/>
    <property type="evidence" value="ECO:0007669"/>
    <property type="project" value="UniProtKB-KW"/>
</dbReference>
<dbReference type="PANTHER" id="PTHR10629:SF50">
    <property type="entry name" value="DNA (CYTOSINE-5)-METHYLTRANSFERASE CMT3"/>
    <property type="match status" value="1"/>
</dbReference>
<dbReference type="Gene3D" id="3.40.960.10">
    <property type="entry name" value="VSR Endonuclease"/>
    <property type="match status" value="1"/>
</dbReference>
<proteinExistence type="inferred from homology"/>
<evidence type="ECO:0000256" key="9">
    <source>
        <dbReference type="ARBA" id="ARBA00022801"/>
    </source>
</evidence>
<dbReference type="GO" id="GO:0006298">
    <property type="term" value="P:mismatch repair"/>
    <property type="evidence" value="ECO:0007669"/>
    <property type="project" value="InterPro"/>
</dbReference>
<gene>
    <name evidence="14" type="ORF">BKG62_06095</name>
</gene>
<reference evidence="14 15" key="1">
    <citation type="submission" date="2016-10" db="EMBL/GenBank/DDBJ databases">
        <title>Evaluation of Human, Animal and Environmental Mycobacterium chelonae Isolates by Core Genome Phylogenomic Analysis, Targeted Gene Comparison, and Anti-microbial Susceptibility Patterns: A Tale of Mistaken Identities.</title>
        <authorList>
            <person name="Fogelson S.B."/>
            <person name="Camus A.C."/>
            <person name="Lorenz W."/>
            <person name="Vasireddy R."/>
            <person name="Vasireddy S."/>
            <person name="Smith T."/>
            <person name="Brown-Elliott B.A."/>
            <person name="Wallace R.J.Jr."/>
            <person name="Hasan N.A."/>
            <person name="Reischl U."/>
            <person name="Sanchez S."/>
        </authorList>
    </citation>
    <scope>NUCLEOTIDE SEQUENCE [LARGE SCALE GENOMIC DNA]</scope>
    <source>
        <strain evidence="14 15">42895</strain>
    </source>
</reference>
<dbReference type="Proteomes" id="UP000180113">
    <property type="component" value="Unassembled WGS sequence"/>
</dbReference>
<comment type="similarity">
    <text evidence="11">Belongs to the Vsr family.</text>
</comment>
<evidence type="ECO:0000256" key="2">
    <source>
        <dbReference type="ARBA" id="ARBA00022603"/>
    </source>
</evidence>
<dbReference type="GO" id="GO:0003677">
    <property type="term" value="F:DNA binding"/>
    <property type="evidence" value="ECO:0007669"/>
    <property type="project" value="TreeGrafter"/>
</dbReference>
<feature type="region of interest" description="Disordered" evidence="13">
    <location>
        <begin position="359"/>
        <end position="383"/>
    </location>
</feature>
<dbReference type="CDD" id="cd00221">
    <property type="entry name" value="Vsr"/>
    <property type="match status" value="1"/>
</dbReference>
<evidence type="ECO:0000313" key="14">
    <source>
        <dbReference type="EMBL" id="OHT55677.1"/>
    </source>
</evidence>
<dbReference type="Gene3D" id="3.40.50.150">
    <property type="entry name" value="Vaccinia Virus protein VP39"/>
    <property type="match status" value="1"/>
</dbReference>
<evidence type="ECO:0000313" key="15">
    <source>
        <dbReference type="Proteomes" id="UP000180113"/>
    </source>
</evidence>
<evidence type="ECO:0000256" key="11">
    <source>
        <dbReference type="ARBA" id="ARBA00029466"/>
    </source>
</evidence>
<dbReference type="GO" id="GO:0032259">
    <property type="term" value="P:methylation"/>
    <property type="evidence" value="ECO:0007669"/>
    <property type="project" value="UniProtKB-KW"/>
</dbReference>
<feature type="active site" evidence="12">
    <location>
        <position position="34"/>
    </location>
</feature>
<evidence type="ECO:0000256" key="8">
    <source>
        <dbReference type="ARBA" id="ARBA00022763"/>
    </source>
</evidence>
<organism evidence="14 15">
    <name type="scientific">Mycobacteroides chelonae</name>
    <name type="common">Mycobacterium chelonae</name>
    <dbReference type="NCBI Taxonomy" id="1774"/>
    <lineage>
        <taxon>Bacteria</taxon>
        <taxon>Bacillati</taxon>
        <taxon>Actinomycetota</taxon>
        <taxon>Actinomycetes</taxon>
        <taxon>Mycobacteriales</taxon>
        <taxon>Mycobacteriaceae</taxon>
        <taxon>Mycobacteroides</taxon>
    </lineage>
</organism>
<dbReference type="InterPro" id="IPR050390">
    <property type="entry name" value="C5-Methyltransferase"/>
</dbReference>
<dbReference type="EC" id="2.1.1.37" evidence="1"/>
<keyword evidence="8" id="KW-0227">DNA damage</keyword>
<dbReference type="PRINTS" id="PR00105">
    <property type="entry name" value="C5METTRFRASE"/>
</dbReference>
<keyword evidence="5" id="KW-0540">Nuclease</keyword>
<protein>
    <recommendedName>
        <fullName evidence="1">DNA (cytosine-5-)-methyltransferase</fullName>
        <ecNumber evidence="1">2.1.1.37</ecNumber>
    </recommendedName>
</protein>
<dbReference type="SUPFAM" id="SSF53335">
    <property type="entry name" value="S-adenosyl-L-methionine-dependent methyltransferases"/>
    <property type="match status" value="1"/>
</dbReference>
<dbReference type="PROSITE" id="PS51679">
    <property type="entry name" value="SAM_MT_C5"/>
    <property type="match status" value="1"/>
</dbReference>